<dbReference type="AlphaFoldDB" id="A0A0J7ZE88"/>
<evidence type="ECO:0000313" key="2">
    <source>
        <dbReference type="EMBL" id="KMS74164.1"/>
    </source>
</evidence>
<dbReference type="OrthoDB" id="975794at2"/>
<dbReference type="InterPro" id="IPR027417">
    <property type="entry name" value="P-loop_NTPase"/>
</dbReference>
<evidence type="ECO:0000313" key="3">
    <source>
        <dbReference type="Proteomes" id="UP000037432"/>
    </source>
</evidence>
<reference evidence="2 3" key="1">
    <citation type="submission" date="2015-06" db="EMBL/GenBank/DDBJ databases">
        <authorList>
            <person name="Ju K.-S."/>
            <person name="Doroghazi J.R."/>
            <person name="Metcalf W.W."/>
        </authorList>
    </citation>
    <scope>NUCLEOTIDE SEQUENCE [LARGE SCALE GENOMIC DNA]</scope>
    <source>
        <strain evidence="2 3">NRRL 3414</strain>
    </source>
</reference>
<comment type="caution">
    <text evidence="2">The sequence shown here is derived from an EMBL/GenBank/DDBJ whole genome shotgun (WGS) entry which is preliminary data.</text>
</comment>
<dbReference type="EMBL" id="LFNT01000014">
    <property type="protein sequence ID" value="KMS74164.1"/>
    <property type="molecule type" value="Genomic_DNA"/>
</dbReference>
<dbReference type="PATRIC" id="fig|1938.3.peg.8498"/>
<proteinExistence type="predicted"/>
<gene>
    <name evidence="2" type="ORF">ACM01_14630</name>
</gene>
<evidence type="ECO:0000256" key="1">
    <source>
        <dbReference type="SAM" id="Coils"/>
    </source>
</evidence>
<dbReference type="Gene3D" id="3.40.50.300">
    <property type="entry name" value="P-loop containing nucleotide triphosphate hydrolases"/>
    <property type="match status" value="1"/>
</dbReference>
<accession>A0A0J7ZE88</accession>
<organism evidence="2 3">
    <name type="scientific">Streptomyces viridochromogenes</name>
    <dbReference type="NCBI Taxonomy" id="1938"/>
    <lineage>
        <taxon>Bacteria</taxon>
        <taxon>Bacillati</taxon>
        <taxon>Actinomycetota</taxon>
        <taxon>Actinomycetes</taxon>
        <taxon>Kitasatosporales</taxon>
        <taxon>Streptomycetaceae</taxon>
        <taxon>Streptomyces</taxon>
    </lineage>
</organism>
<evidence type="ECO:0008006" key="4">
    <source>
        <dbReference type="Google" id="ProtNLM"/>
    </source>
</evidence>
<sequence>MNRLTLVHLTFLGVGKPPATVEFSPGLTVIYGASETGKSYVEKSVDYMLGASELKPIPEDEGYSRILLGLRVDDGRVLTLSRGLADSTIDVFNSDLRQLTTAPADATLGFKHSSTSQRNISRYLLKVLGIDGLKILRNSRGEVRLLNFRDLARLSVINDSRMAGERSPVLTTGLPQNETGEKSVLKLLLTGQDEPVGPTAPGTVEKKVGKGQVEILDRLIDDNREKLTIAANQSELREQLARLQSSLDNATSRSGQLIASRSALVQRRRDLEASYSVNQQRASEVRQLLARFALLREQYESDLERLRMVGEAGNLLGYFQTGTCVFCGAEPEHQHPGHHLAETTQLVAAVAAETRKTTELHRDLLSTIEDLDAQRADLNTESARHDDQLTGIDSELRALEEQLEPLTTDTREVLAARSRLEQELAIHAQIEQLEEMKASLSNALPAPPPARSDGIPAADVSDFERAIHQTLQAWHVPGENRVTYNPTSAEIAVDGRPRGSRGQGMRSIIHAAFVVSLARRNTARGLIHPGFVMLDSPVVTYRQPQNREADPELMTYDVVEHFYRDLLDDPPGQVIIIENGTPPATITERARIYPFDVDGSERLGFFPPRDQTPTD</sequence>
<protein>
    <recommendedName>
        <fullName evidence="4">Rad50/SbcC-type AAA domain-containing protein</fullName>
    </recommendedName>
</protein>
<keyword evidence="1" id="KW-0175">Coiled coil</keyword>
<dbReference type="RefSeq" id="WP_048581635.1">
    <property type="nucleotide sequence ID" value="NZ_LFNT01000014.1"/>
</dbReference>
<dbReference type="Proteomes" id="UP000037432">
    <property type="component" value="Unassembled WGS sequence"/>
</dbReference>
<name>A0A0J7ZE88_STRVR</name>
<feature type="coiled-coil region" evidence="1">
    <location>
        <begin position="361"/>
        <end position="388"/>
    </location>
</feature>